<evidence type="ECO:0000313" key="3">
    <source>
        <dbReference type="Proteomes" id="UP000289411"/>
    </source>
</evidence>
<dbReference type="InterPro" id="IPR006342">
    <property type="entry name" value="FkbM_mtfrase"/>
</dbReference>
<dbReference type="GO" id="GO:0008168">
    <property type="term" value="F:methyltransferase activity"/>
    <property type="evidence" value="ECO:0007669"/>
    <property type="project" value="UniProtKB-KW"/>
</dbReference>
<reference evidence="2 3" key="2">
    <citation type="submission" date="2019-02" db="EMBL/GenBank/DDBJ databases">
        <title>'Lichenibacterium ramalinii' gen. nov. sp. nov., 'Lichenibacterium minor' gen. nov. sp. nov.</title>
        <authorList>
            <person name="Pankratov T."/>
        </authorList>
    </citation>
    <scope>NUCLEOTIDE SEQUENCE [LARGE SCALE GENOMIC DNA]</scope>
    <source>
        <strain evidence="2 3">RmlP001</strain>
    </source>
</reference>
<dbReference type="NCBIfam" id="TIGR01444">
    <property type="entry name" value="fkbM_fam"/>
    <property type="match status" value="1"/>
</dbReference>
<feature type="domain" description="Methyltransferase FkbM" evidence="1">
    <location>
        <begin position="115"/>
        <end position="275"/>
    </location>
</feature>
<dbReference type="PANTHER" id="PTHR34203">
    <property type="entry name" value="METHYLTRANSFERASE, FKBM FAMILY PROTEIN"/>
    <property type="match status" value="1"/>
</dbReference>
<sequence>MHEKQSNTVDSERSLKKKITPFVPSRLLALYSKYRLINESDLFNEKKTERWKRALSFLHSEMRGRDIEFTSPDGLSYVSMPNNYSSFVTCVAGARDPDIWRFISKNLKPGSVFVDAGANIGTYTLPASKLVGPTGRVISFEAHPTTFRYLQRNLEKNHVINTTAVNIALGSQLGSVDIQFNESNPGETCISKKSSATIEVELSTLDAMIDRFEIGKIDYIKIDVEGFEYPVIKGSARMIGKNRDVIIQTELEERHAERYGHSIKETADHLIHLGFNPYKVNKEGDPARIRNAAFGDVIWMRR</sequence>
<proteinExistence type="predicted"/>
<dbReference type="OrthoDB" id="9814604at2"/>
<keyword evidence="2" id="KW-0808">Transferase</keyword>
<dbReference type="EMBL" id="QYBC01000020">
    <property type="protein sequence ID" value="RYB02414.1"/>
    <property type="molecule type" value="Genomic_DNA"/>
</dbReference>
<dbReference type="AlphaFoldDB" id="A0A4Q2RBT2"/>
<protein>
    <submittedName>
        <fullName evidence="2">FkbM family methyltransferase</fullName>
    </submittedName>
</protein>
<dbReference type="Gene3D" id="3.40.50.150">
    <property type="entry name" value="Vaccinia Virus protein VP39"/>
    <property type="match status" value="1"/>
</dbReference>
<keyword evidence="2" id="KW-0489">Methyltransferase</keyword>
<dbReference type="SUPFAM" id="SSF53335">
    <property type="entry name" value="S-adenosyl-L-methionine-dependent methyltransferases"/>
    <property type="match status" value="1"/>
</dbReference>
<dbReference type="PANTHER" id="PTHR34203:SF15">
    <property type="entry name" value="SLL1173 PROTEIN"/>
    <property type="match status" value="1"/>
</dbReference>
<keyword evidence="3" id="KW-1185">Reference proteome</keyword>
<dbReference type="GO" id="GO:0032259">
    <property type="term" value="P:methylation"/>
    <property type="evidence" value="ECO:0007669"/>
    <property type="project" value="UniProtKB-KW"/>
</dbReference>
<dbReference type="InterPro" id="IPR052514">
    <property type="entry name" value="SAM-dependent_MTase"/>
</dbReference>
<name>A0A4Q2RBT2_9HYPH</name>
<gene>
    <name evidence="2" type="ORF">D3272_21030</name>
</gene>
<reference evidence="2 3" key="1">
    <citation type="submission" date="2018-09" db="EMBL/GenBank/DDBJ databases">
        <authorList>
            <person name="Grouzdev D.S."/>
            <person name="Krutkina M.S."/>
        </authorList>
    </citation>
    <scope>NUCLEOTIDE SEQUENCE [LARGE SCALE GENOMIC DNA]</scope>
    <source>
        <strain evidence="2 3">RmlP001</strain>
    </source>
</reference>
<dbReference type="InterPro" id="IPR029063">
    <property type="entry name" value="SAM-dependent_MTases_sf"/>
</dbReference>
<comment type="caution">
    <text evidence="2">The sequence shown here is derived from an EMBL/GenBank/DDBJ whole genome shotgun (WGS) entry which is preliminary data.</text>
</comment>
<organism evidence="2 3">
    <name type="scientific">Lichenibacterium ramalinae</name>
    <dbReference type="NCBI Taxonomy" id="2316527"/>
    <lineage>
        <taxon>Bacteria</taxon>
        <taxon>Pseudomonadati</taxon>
        <taxon>Pseudomonadota</taxon>
        <taxon>Alphaproteobacteria</taxon>
        <taxon>Hyphomicrobiales</taxon>
        <taxon>Lichenihabitantaceae</taxon>
        <taxon>Lichenibacterium</taxon>
    </lineage>
</organism>
<accession>A0A4Q2RBT2</accession>
<dbReference type="Pfam" id="PF05050">
    <property type="entry name" value="Methyltransf_21"/>
    <property type="match status" value="1"/>
</dbReference>
<evidence type="ECO:0000259" key="1">
    <source>
        <dbReference type="Pfam" id="PF05050"/>
    </source>
</evidence>
<dbReference type="Proteomes" id="UP000289411">
    <property type="component" value="Unassembled WGS sequence"/>
</dbReference>
<evidence type="ECO:0000313" key="2">
    <source>
        <dbReference type="EMBL" id="RYB02414.1"/>
    </source>
</evidence>
<dbReference type="RefSeq" id="WP_129221180.1">
    <property type="nucleotide sequence ID" value="NZ_QYBC01000020.1"/>
</dbReference>